<organism evidence="1 2">
    <name type="scientific">Bacteroides reticulotermitis JCM 10512</name>
    <dbReference type="NCBI Taxonomy" id="1445607"/>
    <lineage>
        <taxon>Bacteria</taxon>
        <taxon>Pseudomonadati</taxon>
        <taxon>Bacteroidota</taxon>
        <taxon>Bacteroidia</taxon>
        <taxon>Bacteroidales</taxon>
        <taxon>Bacteroidaceae</taxon>
        <taxon>Bacteroides</taxon>
    </lineage>
</organism>
<dbReference type="EMBL" id="BAIV01000032">
    <property type="protein sequence ID" value="GAE85833.1"/>
    <property type="molecule type" value="Genomic_DNA"/>
</dbReference>
<name>W4UZ28_9BACE</name>
<proteinExistence type="predicted"/>
<evidence type="ECO:0000313" key="2">
    <source>
        <dbReference type="Proteomes" id="UP000019131"/>
    </source>
</evidence>
<dbReference type="Proteomes" id="UP000019131">
    <property type="component" value="Unassembled WGS sequence"/>
</dbReference>
<keyword evidence="2" id="KW-1185">Reference proteome</keyword>
<dbReference type="AlphaFoldDB" id="W4UZ28"/>
<reference evidence="1 2" key="1">
    <citation type="journal article" date="2014" name="Genome Announc.">
        <title>Draft Genome Sequence of Bacteroides reticulotermitis Strain JCM 10512T, Isolated from the Gut of a Termite.</title>
        <authorList>
            <person name="Yuki M."/>
            <person name="Oshima K."/>
            <person name="Suda W."/>
            <person name="Sakamoto M."/>
            <person name="Iida T."/>
            <person name="Hattori M."/>
            <person name="Ohkuma M."/>
        </authorList>
    </citation>
    <scope>NUCLEOTIDE SEQUENCE [LARGE SCALE GENOMIC DNA]</scope>
    <source>
        <strain evidence="1 2">JCM 10512</strain>
    </source>
</reference>
<protein>
    <submittedName>
        <fullName evidence="1">DNA polymerase III</fullName>
    </submittedName>
</protein>
<sequence>MTYQGYLNEGTFLYIKARCQPKQWNPNELDFKVTSIELLPDVKEELVQKITIMIPLSVLNKELVTDLALLTKSHPGSTELYFKVTDDSDNNHMSVDLISRPIKLSIGRELITYLKERPELAFHIN</sequence>
<dbReference type="STRING" id="1445607.JCM10512_4298"/>
<comment type="caution">
    <text evidence="1">The sequence shown here is derived from an EMBL/GenBank/DDBJ whole genome shotgun (WGS) entry which is preliminary data.</text>
</comment>
<evidence type="ECO:0000313" key="1">
    <source>
        <dbReference type="EMBL" id="GAE85833.1"/>
    </source>
</evidence>
<accession>W4UZ28</accession>
<gene>
    <name evidence="1" type="ORF">JCM10512_4298</name>
</gene>